<organism evidence="5 6">
    <name type="scientific">Roseisolibacter agri</name>
    <dbReference type="NCBI Taxonomy" id="2014610"/>
    <lineage>
        <taxon>Bacteria</taxon>
        <taxon>Pseudomonadati</taxon>
        <taxon>Gemmatimonadota</taxon>
        <taxon>Gemmatimonadia</taxon>
        <taxon>Gemmatimonadales</taxon>
        <taxon>Gemmatimonadaceae</taxon>
        <taxon>Roseisolibacter</taxon>
    </lineage>
</organism>
<protein>
    <submittedName>
        <fullName evidence="5">Peptidase YuxL</fullName>
    </submittedName>
</protein>
<proteinExistence type="predicted"/>
<name>A0AA37V1L8_9BACT</name>
<reference evidence="5" key="1">
    <citation type="submission" date="2022-08" db="EMBL/GenBank/DDBJ databases">
        <title>Draft genome sequencing of Roseisolibacter agri AW1220.</title>
        <authorList>
            <person name="Tobiishi Y."/>
            <person name="Tonouchi A."/>
        </authorList>
    </citation>
    <scope>NUCLEOTIDE SEQUENCE</scope>
    <source>
        <strain evidence="5">AW1220</strain>
    </source>
</reference>
<evidence type="ECO:0000259" key="4">
    <source>
        <dbReference type="Pfam" id="PF00326"/>
    </source>
</evidence>
<dbReference type="Pfam" id="PF00326">
    <property type="entry name" value="Peptidase_S9"/>
    <property type="match status" value="1"/>
</dbReference>
<dbReference type="EMBL" id="BRXS01000004">
    <property type="protein sequence ID" value="GLC26440.1"/>
    <property type="molecule type" value="Genomic_DNA"/>
</dbReference>
<dbReference type="Gene3D" id="2.120.10.30">
    <property type="entry name" value="TolB, C-terminal domain"/>
    <property type="match status" value="2"/>
</dbReference>
<dbReference type="GO" id="GO:0006508">
    <property type="term" value="P:proteolysis"/>
    <property type="evidence" value="ECO:0007669"/>
    <property type="project" value="InterPro"/>
</dbReference>
<dbReference type="SUPFAM" id="SSF53474">
    <property type="entry name" value="alpha/beta-Hydrolases"/>
    <property type="match status" value="1"/>
</dbReference>
<keyword evidence="2" id="KW-0720">Serine protease</keyword>
<dbReference type="Pfam" id="PF07676">
    <property type="entry name" value="PD40"/>
    <property type="match status" value="4"/>
</dbReference>
<dbReference type="AlphaFoldDB" id="A0AA37V1L8"/>
<dbReference type="PANTHER" id="PTHR42776:SF27">
    <property type="entry name" value="DIPEPTIDYL PEPTIDASE FAMILY MEMBER 6"/>
    <property type="match status" value="1"/>
</dbReference>
<dbReference type="SUPFAM" id="SSF82171">
    <property type="entry name" value="DPP6 N-terminal domain-like"/>
    <property type="match status" value="1"/>
</dbReference>
<evidence type="ECO:0000256" key="2">
    <source>
        <dbReference type="ARBA" id="ARBA00022825"/>
    </source>
</evidence>
<dbReference type="InterPro" id="IPR029058">
    <property type="entry name" value="AB_hydrolase_fold"/>
</dbReference>
<dbReference type="InterPro" id="IPR001375">
    <property type="entry name" value="Peptidase_S9_cat"/>
</dbReference>
<dbReference type="Proteomes" id="UP001161325">
    <property type="component" value="Unassembled WGS sequence"/>
</dbReference>
<dbReference type="Gene3D" id="3.40.50.1820">
    <property type="entry name" value="alpha/beta hydrolase"/>
    <property type="match status" value="1"/>
</dbReference>
<dbReference type="InterPro" id="IPR011659">
    <property type="entry name" value="WD40"/>
</dbReference>
<accession>A0AA37V1L8</accession>
<feature type="domain" description="Peptidase S9 prolyl oligopeptidase catalytic" evidence="4">
    <location>
        <begin position="505"/>
        <end position="708"/>
    </location>
</feature>
<comment type="caution">
    <text evidence="5">The sequence shown here is derived from an EMBL/GenBank/DDBJ whole genome shotgun (WGS) entry which is preliminary data.</text>
</comment>
<dbReference type="InterPro" id="IPR011042">
    <property type="entry name" value="6-blade_b-propeller_TolB-like"/>
</dbReference>
<dbReference type="PANTHER" id="PTHR42776">
    <property type="entry name" value="SERINE PEPTIDASE S9 FAMILY MEMBER"/>
    <property type="match status" value="1"/>
</dbReference>
<dbReference type="GO" id="GO:0004252">
    <property type="term" value="F:serine-type endopeptidase activity"/>
    <property type="evidence" value="ECO:0007669"/>
    <property type="project" value="TreeGrafter"/>
</dbReference>
<feature type="region of interest" description="Disordered" evidence="3">
    <location>
        <begin position="1"/>
        <end position="23"/>
    </location>
</feature>
<keyword evidence="2" id="KW-0645">Protease</keyword>
<keyword evidence="1" id="KW-0378">Hydrolase</keyword>
<evidence type="ECO:0000256" key="1">
    <source>
        <dbReference type="ARBA" id="ARBA00022801"/>
    </source>
</evidence>
<sequence length="723" mass="79515">MVAGAQAAAPAATPAASRTAGPRAFTPTDVYRLTTVGNPAVSPDGRRVAFTVTTVKEAENRRHNEVWMVPTAGGAPFRFTSPSTESSNPRFTPDGKHLLFTSQRPGGKGSTWAIRLDEPSGEAFQIGWLPPASASWTRDGALAVFADTSEGGAAGSDSTRASDGVRSAISRAPFGAITKPIDPKRFDGRHVVEFGYKSNDRGYVANRAEARRWRPAQLFTLAKGDTVKKQLTRTSYSHRNVAVSPDGRWIAFVADSALRPDSLVETERDSIARLPYDKARDEAERNDTDIYVIPVAGGTPRKVATIPGSEAQLDWSPDGRTIAFIHRPARAKSARLATVDVASGRVKNLIGDWQYEPAGFDWLSNGELAMNAEVGGRTGLFRVRADGSGAPREVLGGRRRMSGFAFDPAKRQVAYVSTGTTTPTELYIANADGTGERKLTSFNDAISKEVAFSDAERIVYKSVGGQEIEGWLMKPYGYQSGKKYPLVLYIHGGPHSAYGENWFDEFQNLAGAGMFVLYTNPRGSSGYGADFTYSTRGRWFDEDYQDLMKAVDVAAQRPDVDSTRMGVTGGSYGGVMTAWVTVKTNRFKAAQTDRMISNWWSWYGSSDAQGLTEFEFFGKPWDNPTLYDTLSPIRYIRKVKTPTLMVQSEEDFRTPMTDAEQWFMGLRKQGVPTELVRYPRSTHELSRSGEPWLLVDRLGRLRQWFGHWLIGPRATTTTADAGK</sequence>
<keyword evidence="6" id="KW-1185">Reference proteome</keyword>
<evidence type="ECO:0000313" key="5">
    <source>
        <dbReference type="EMBL" id="GLC26440.1"/>
    </source>
</evidence>
<gene>
    <name evidence="5" type="primary">yuxL</name>
    <name evidence="5" type="ORF">rosag_29530</name>
</gene>
<evidence type="ECO:0000313" key="6">
    <source>
        <dbReference type="Proteomes" id="UP001161325"/>
    </source>
</evidence>
<evidence type="ECO:0000256" key="3">
    <source>
        <dbReference type="SAM" id="MobiDB-lite"/>
    </source>
</evidence>